<dbReference type="Pfam" id="PF03441">
    <property type="entry name" value="FAD_binding_7"/>
    <property type="match status" value="1"/>
</dbReference>
<name>A0A940YG99_9BURK</name>
<evidence type="ECO:0000259" key="5">
    <source>
        <dbReference type="Pfam" id="PF03441"/>
    </source>
</evidence>
<dbReference type="GO" id="GO:0071949">
    <property type="term" value="F:FAD binding"/>
    <property type="evidence" value="ECO:0007669"/>
    <property type="project" value="TreeGrafter"/>
</dbReference>
<organism evidence="6 7">
    <name type="scientific">Ideonella aquatica</name>
    <dbReference type="NCBI Taxonomy" id="2824119"/>
    <lineage>
        <taxon>Bacteria</taxon>
        <taxon>Pseudomonadati</taxon>
        <taxon>Pseudomonadota</taxon>
        <taxon>Betaproteobacteria</taxon>
        <taxon>Burkholderiales</taxon>
        <taxon>Sphaerotilaceae</taxon>
        <taxon>Ideonella</taxon>
    </lineage>
</organism>
<dbReference type="GO" id="GO:0043153">
    <property type="term" value="P:entrainment of circadian clock by photoperiod"/>
    <property type="evidence" value="ECO:0007669"/>
    <property type="project" value="TreeGrafter"/>
</dbReference>
<dbReference type="Gene3D" id="1.25.40.80">
    <property type="match status" value="1"/>
</dbReference>
<dbReference type="PANTHER" id="PTHR11455:SF18">
    <property type="entry name" value="SI:CH1073-390K14.1"/>
    <property type="match status" value="1"/>
</dbReference>
<evidence type="ECO:0000256" key="3">
    <source>
        <dbReference type="PIRSR" id="PIRSR602081-1"/>
    </source>
</evidence>
<dbReference type="InterPro" id="IPR005101">
    <property type="entry name" value="Cryptochr/Photolyase_FAD-bd"/>
</dbReference>
<dbReference type="Gene3D" id="1.10.579.10">
    <property type="entry name" value="DNA Cyclobutane Dipyrimidine Photolyase, subunit A, domain 3"/>
    <property type="match status" value="1"/>
</dbReference>
<dbReference type="Proteomes" id="UP000678374">
    <property type="component" value="Unassembled WGS sequence"/>
</dbReference>
<sequence>MTGLAEFPPTPAAARARLAAVQPAAYARSRNALDGAVTRLSPYITHGLLSLPEVLATVAARHRLDLGHRFVMELGWRAWFRYQWRQHGEAILSSLHPGPLPEAAYADELPADIRQARTGVPVIDQAVRTLYATGYLHNHARMWLASYVVHLRKVHWRVGADWLLGHLLDGDLASNHLSWQWVAGTGSHRPYLFNADNVARCAPAPWHCASTVLDTGYEALDALAHSPQAVPMRPSLVGVDEPPLSSQPTGATAPEPEAVAGRDVWLVHPWALGDPPPDLPAGCLCVGWWPAEQHAAWPWSAARWAFVGTRMAALAPQRWQGRLGDLAAALTGARSVHTLADPHIDPWLPPEVQRRAPAALFPEPDRPCPSFSAWWSRSMRGLRALSELPGLHQEAQA</sequence>
<reference evidence="6" key="1">
    <citation type="submission" date="2021-04" db="EMBL/GenBank/DDBJ databases">
        <title>The genome sequence of Ideonella sp. 4Y11.</title>
        <authorList>
            <person name="Liu Y."/>
        </authorList>
    </citation>
    <scope>NUCLEOTIDE SEQUENCE</scope>
    <source>
        <strain evidence="6">4Y11</strain>
    </source>
</reference>
<feature type="binding site" evidence="3">
    <location>
        <begin position="169"/>
        <end position="171"/>
    </location>
    <ligand>
        <name>FAD</name>
        <dbReference type="ChEBI" id="CHEBI:57692"/>
    </ligand>
</feature>
<dbReference type="InterPro" id="IPR002081">
    <property type="entry name" value="Cryptochrome/DNA_photolyase_1"/>
</dbReference>
<keyword evidence="1 3" id="KW-0285">Flavoprotein</keyword>
<dbReference type="PANTHER" id="PTHR11455">
    <property type="entry name" value="CRYPTOCHROME"/>
    <property type="match status" value="1"/>
</dbReference>
<dbReference type="SUPFAM" id="SSF48173">
    <property type="entry name" value="Cryptochrome/photolyase FAD-binding domain"/>
    <property type="match status" value="1"/>
</dbReference>
<dbReference type="RefSeq" id="WP_210799967.1">
    <property type="nucleotide sequence ID" value="NZ_JAGQDE010000001.1"/>
</dbReference>
<accession>A0A940YG99</accession>
<dbReference type="InterPro" id="IPR036134">
    <property type="entry name" value="Crypto/Photolyase_FAD-like_sf"/>
</dbReference>
<dbReference type="PRINTS" id="PR00147">
    <property type="entry name" value="DNAPHOTLYASE"/>
</dbReference>
<keyword evidence="4" id="KW-0157">Chromophore</keyword>
<proteinExistence type="inferred from homology"/>
<evidence type="ECO:0000256" key="4">
    <source>
        <dbReference type="RuleBase" id="RU004182"/>
    </source>
</evidence>
<evidence type="ECO:0000256" key="1">
    <source>
        <dbReference type="ARBA" id="ARBA00022630"/>
    </source>
</evidence>
<comment type="similarity">
    <text evidence="4">Belongs to the DNA photolyase family.</text>
</comment>
<dbReference type="GO" id="GO:0005737">
    <property type="term" value="C:cytoplasm"/>
    <property type="evidence" value="ECO:0007669"/>
    <property type="project" value="TreeGrafter"/>
</dbReference>
<feature type="binding site" evidence="3">
    <location>
        <position position="26"/>
    </location>
    <ligand>
        <name>FAD</name>
        <dbReference type="ChEBI" id="CHEBI:57692"/>
    </ligand>
</feature>
<feature type="domain" description="Cryptochrome/DNA photolyase FAD-binding" evidence="5">
    <location>
        <begin position="71"/>
        <end position="195"/>
    </location>
</feature>
<dbReference type="GO" id="GO:0003677">
    <property type="term" value="F:DNA binding"/>
    <property type="evidence" value="ECO:0007669"/>
    <property type="project" value="TreeGrafter"/>
</dbReference>
<evidence type="ECO:0000256" key="2">
    <source>
        <dbReference type="ARBA" id="ARBA00022827"/>
    </source>
</evidence>
<feature type="binding site" evidence="3">
    <location>
        <position position="70"/>
    </location>
    <ligand>
        <name>FAD</name>
        <dbReference type="ChEBI" id="CHEBI:57692"/>
    </ligand>
</feature>
<evidence type="ECO:0000313" key="7">
    <source>
        <dbReference type="Proteomes" id="UP000678374"/>
    </source>
</evidence>
<dbReference type="AlphaFoldDB" id="A0A940YG99"/>
<comment type="cofactor">
    <cofactor evidence="3">
        <name>FAD</name>
        <dbReference type="ChEBI" id="CHEBI:57692"/>
    </cofactor>
    <text evidence="3">Binds 1 FAD per subunit.</text>
</comment>
<dbReference type="GO" id="GO:0003904">
    <property type="term" value="F:deoxyribodipyrimidine photo-lyase activity"/>
    <property type="evidence" value="ECO:0007669"/>
    <property type="project" value="TreeGrafter"/>
</dbReference>
<gene>
    <name evidence="6" type="ORF">KAK06_01575</name>
</gene>
<keyword evidence="2 3" id="KW-0274">FAD</keyword>
<evidence type="ECO:0000313" key="6">
    <source>
        <dbReference type="EMBL" id="MBQ0957636.1"/>
    </source>
</evidence>
<protein>
    <submittedName>
        <fullName evidence="6">Deoxyribodipyrimidine photolyase</fullName>
    </submittedName>
</protein>
<keyword evidence="7" id="KW-1185">Reference proteome</keyword>
<dbReference type="EMBL" id="JAGQDE010000001">
    <property type="protein sequence ID" value="MBQ0957636.1"/>
    <property type="molecule type" value="Genomic_DNA"/>
</dbReference>
<dbReference type="GO" id="GO:0032922">
    <property type="term" value="P:circadian regulation of gene expression"/>
    <property type="evidence" value="ECO:0007669"/>
    <property type="project" value="TreeGrafter"/>
</dbReference>
<comment type="caution">
    <text evidence="6">The sequence shown here is derived from an EMBL/GenBank/DDBJ whole genome shotgun (WGS) entry which is preliminary data.</text>
</comment>